<feature type="non-terminal residue" evidence="1">
    <location>
        <position position="346"/>
    </location>
</feature>
<dbReference type="EMBL" id="LJCR01001553">
    <property type="protein sequence ID" value="KPV50155.1"/>
    <property type="molecule type" value="Genomic_DNA"/>
</dbReference>
<keyword evidence="2" id="KW-1185">Reference proteome</keyword>
<name>A0A0P9CXJ8_9CHLR</name>
<gene>
    <name evidence="1" type="ORF">SE17_28610</name>
</gene>
<evidence type="ECO:0008006" key="3">
    <source>
        <dbReference type="Google" id="ProtNLM"/>
    </source>
</evidence>
<dbReference type="PATRIC" id="fig|186479.3.peg.2201"/>
<dbReference type="Proteomes" id="UP000050509">
    <property type="component" value="Unassembled WGS sequence"/>
</dbReference>
<sequence>MRYHDMTIEAASATLERTPDKRRVGGFSVRVLASPAGEMRPEDAATVSYDDKALQLSLQQLETRALDRAGLVALGRTLAGLLLPPKAAGALAGAGDLLAASLLAIGPDDGLRLRLRLPPQLAVLPWNRDHTGMRAQFDRWEDPVFEPVRTIALPMRQPLAAGFDVSYLVAHDFVDPLGRSVDPARIAAFHFTSSYGTNYETTDLAPRWLRGIHVVRGQQGLAASSVAYAVESVLIDGANVVNESQQRFATGPGERWRIQLQLYSARFVARDALFGTPAGTALSLTFPDGQVETRTLGADATETFEGLARGQYSVKLDAPGMAGITPAAISHDQEVRLLVLSYLDMS</sequence>
<proteinExistence type="predicted"/>
<evidence type="ECO:0000313" key="2">
    <source>
        <dbReference type="Proteomes" id="UP000050509"/>
    </source>
</evidence>
<protein>
    <recommendedName>
        <fullName evidence="3">Carboxypeptidase regulatory-like domain-containing protein</fullName>
    </recommendedName>
</protein>
<reference evidence="1 2" key="1">
    <citation type="submission" date="2015-09" db="EMBL/GenBank/DDBJ databases">
        <title>Draft genome sequence of Kouleothrix aurantiaca JCM 19913.</title>
        <authorList>
            <person name="Hemp J."/>
        </authorList>
    </citation>
    <scope>NUCLEOTIDE SEQUENCE [LARGE SCALE GENOMIC DNA]</scope>
    <source>
        <strain evidence="1 2">COM-B</strain>
    </source>
</reference>
<organism evidence="1 2">
    <name type="scientific">Kouleothrix aurantiaca</name>
    <dbReference type="NCBI Taxonomy" id="186479"/>
    <lineage>
        <taxon>Bacteria</taxon>
        <taxon>Bacillati</taxon>
        <taxon>Chloroflexota</taxon>
        <taxon>Chloroflexia</taxon>
        <taxon>Chloroflexales</taxon>
        <taxon>Roseiflexineae</taxon>
        <taxon>Roseiflexaceae</taxon>
        <taxon>Kouleothrix</taxon>
    </lineage>
</organism>
<evidence type="ECO:0000313" key="1">
    <source>
        <dbReference type="EMBL" id="KPV50155.1"/>
    </source>
</evidence>
<comment type="caution">
    <text evidence="1">The sequence shown here is derived from an EMBL/GenBank/DDBJ whole genome shotgun (WGS) entry which is preliminary data.</text>
</comment>
<accession>A0A0P9CXJ8</accession>
<dbReference type="AlphaFoldDB" id="A0A0P9CXJ8"/>